<dbReference type="SUPFAM" id="SSF81606">
    <property type="entry name" value="PP2C-like"/>
    <property type="match status" value="1"/>
</dbReference>
<dbReference type="Proteomes" id="UP001164693">
    <property type="component" value="Chromosome"/>
</dbReference>
<keyword evidence="5" id="KW-1185">Reference proteome</keyword>
<evidence type="ECO:0000256" key="1">
    <source>
        <dbReference type="ARBA" id="ARBA00022801"/>
    </source>
</evidence>
<keyword evidence="1" id="KW-0378">Hydrolase</keyword>
<dbReference type="PANTHER" id="PTHR43156">
    <property type="entry name" value="STAGE II SPORULATION PROTEIN E-RELATED"/>
    <property type="match status" value="1"/>
</dbReference>
<dbReference type="RefSeq" id="WP_269442040.1">
    <property type="nucleotide sequence ID" value="NZ_CP097463.1"/>
</dbReference>
<feature type="domain" description="PPM-type phosphatase" evidence="3">
    <location>
        <begin position="319"/>
        <end position="530"/>
    </location>
</feature>
<evidence type="ECO:0000259" key="3">
    <source>
        <dbReference type="SMART" id="SM00331"/>
    </source>
</evidence>
<protein>
    <submittedName>
        <fullName evidence="4">Serine/threonine-protein phosphatase</fullName>
    </submittedName>
</protein>
<reference evidence="4" key="1">
    <citation type="submission" date="2022-05" db="EMBL/GenBank/DDBJ databases">
        <title>Jatrophihabitans sp. SB3-54 whole genome sequence.</title>
        <authorList>
            <person name="Suh M.K."/>
            <person name="Eom M.K."/>
            <person name="Kim J.S."/>
            <person name="Kim H.S."/>
            <person name="Do H.E."/>
            <person name="Shin Y.K."/>
            <person name="Lee J.-S."/>
        </authorList>
    </citation>
    <scope>NUCLEOTIDE SEQUENCE</scope>
    <source>
        <strain evidence="4">SB3-54</strain>
    </source>
</reference>
<keyword evidence="2" id="KW-0812">Transmembrane</keyword>
<keyword evidence="2" id="KW-1133">Transmembrane helix</keyword>
<name>A0ABY7JSI3_9ACTN</name>
<dbReference type="EMBL" id="CP097463">
    <property type="protein sequence ID" value="WAX55524.1"/>
    <property type="molecule type" value="Genomic_DNA"/>
</dbReference>
<dbReference type="SMART" id="SM00331">
    <property type="entry name" value="PP2C_SIG"/>
    <property type="match status" value="1"/>
</dbReference>
<dbReference type="InterPro" id="IPR052016">
    <property type="entry name" value="Bact_Sigma-Reg"/>
</dbReference>
<dbReference type="InterPro" id="IPR001932">
    <property type="entry name" value="PPM-type_phosphatase-like_dom"/>
</dbReference>
<evidence type="ECO:0000313" key="5">
    <source>
        <dbReference type="Proteomes" id="UP001164693"/>
    </source>
</evidence>
<gene>
    <name evidence="4" type="ORF">M6B22_13335</name>
</gene>
<dbReference type="InterPro" id="IPR036457">
    <property type="entry name" value="PPM-type-like_dom_sf"/>
</dbReference>
<dbReference type="Gene3D" id="3.60.40.10">
    <property type="entry name" value="PPM-type phosphatase domain"/>
    <property type="match status" value="1"/>
</dbReference>
<sequence>MAEADQSASPRRWRPSRASVAALVITLIVTGVLSWLCYDVNDRNEDRLLHLQTQQTGTVLQAIVPSIETPLASAAEIAATGHGDPAAFKDYISAYLAPHGTFASASLWELDGATPRLITVVGKTPELKAQPAKMATFLAEAGSRTELSVTGPIGTSELRLGWAFVSTDKAPAYAVYAETALPPNRRAPSPSRDSPFSDLDFALYLGKSATPSSLLESNVAPPLRGRTATVVVPFGSNSLTLVASNTTQLGGNLSGWLWWIVAALGFLIAIVAAVTTERLVRRRQAAERLAGEVQSLLGEQRTIAETLQHALLPKALPQVPGVEFAARYLPGVNGVDIGGDWYDVIPVGPKRCMFVVGDVSGRGVGAGAVMASLNFAIRGFVSEGHPPATILDKLAPLLSVAHDKHFATVLCGLADIERHEITLANAGHPPPLIISAGGAEYAKLPVGPPIGVANGHGHQAVTVTIPPQATLIAYTDGLIERRGEDLETGLNRLRTTAASASGSLDSVIDTVLAGLAHDGHDDDTAILGVKWLA</sequence>
<feature type="transmembrane region" description="Helical" evidence="2">
    <location>
        <begin position="256"/>
        <end position="274"/>
    </location>
</feature>
<evidence type="ECO:0000256" key="2">
    <source>
        <dbReference type="SAM" id="Phobius"/>
    </source>
</evidence>
<organism evidence="4 5">
    <name type="scientific">Jatrophihabitans cynanchi</name>
    <dbReference type="NCBI Taxonomy" id="2944128"/>
    <lineage>
        <taxon>Bacteria</taxon>
        <taxon>Bacillati</taxon>
        <taxon>Actinomycetota</taxon>
        <taxon>Actinomycetes</taxon>
        <taxon>Jatrophihabitantales</taxon>
        <taxon>Jatrophihabitantaceae</taxon>
        <taxon>Jatrophihabitans</taxon>
    </lineage>
</organism>
<dbReference type="PANTHER" id="PTHR43156:SF2">
    <property type="entry name" value="STAGE II SPORULATION PROTEIN E"/>
    <property type="match status" value="1"/>
</dbReference>
<evidence type="ECO:0000313" key="4">
    <source>
        <dbReference type="EMBL" id="WAX55524.1"/>
    </source>
</evidence>
<keyword evidence="2" id="KW-0472">Membrane</keyword>
<dbReference type="Pfam" id="PF07228">
    <property type="entry name" value="SpoIIE"/>
    <property type="match status" value="1"/>
</dbReference>
<accession>A0ABY7JSI3</accession>
<proteinExistence type="predicted"/>